<feature type="compositionally biased region" description="Polar residues" evidence="1">
    <location>
        <begin position="275"/>
        <end position="291"/>
    </location>
</feature>
<dbReference type="STRING" id="3641.A0A061GGZ7"/>
<dbReference type="Gramene" id="EOY28846">
    <property type="protein sequence ID" value="EOY28846"/>
    <property type="gene ID" value="TCM_030331"/>
</dbReference>
<dbReference type="Pfam" id="PF05627">
    <property type="entry name" value="AvrRpt-cleavage"/>
    <property type="match status" value="2"/>
</dbReference>
<dbReference type="EMBL" id="CM001884">
    <property type="protein sequence ID" value="EOY28846.1"/>
    <property type="molecule type" value="Genomic_DNA"/>
</dbReference>
<dbReference type="AlphaFoldDB" id="A0A061GGZ7"/>
<feature type="domain" description="RIN4 pathogenic type III effector avirulence factor Avr cleavage site" evidence="2">
    <location>
        <begin position="242"/>
        <end position="275"/>
    </location>
</feature>
<feature type="compositionally biased region" description="Basic residues" evidence="1">
    <location>
        <begin position="198"/>
        <end position="211"/>
    </location>
</feature>
<dbReference type="InterPro" id="IPR040387">
    <property type="entry name" value="RIN4/NOI4"/>
</dbReference>
<accession>A0A061GGZ7</accession>
<evidence type="ECO:0000259" key="2">
    <source>
        <dbReference type="Pfam" id="PF05627"/>
    </source>
</evidence>
<organism evidence="3 4">
    <name type="scientific">Theobroma cacao</name>
    <name type="common">Cacao</name>
    <name type="synonym">Cocoa</name>
    <dbReference type="NCBI Taxonomy" id="3641"/>
    <lineage>
        <taxon>Eukaryota</taxon>
        <taxon>Viridiplantae</taxon>
        <taxon>Streptophyta</taxon>
        <taxon>Embryophyta</taxon>
        <taxon>Tracheophyta</taxon>
        <taxon>Spermatophyta</taxon>
        <taxon>Magnoliopsida</taxon>
        <taxon>eudicotyledons</taxon>
        <taxon>Gunneridae</taxon>
        <taxon>Pentapetalae</taxon>
        <taxon>rosids</taxon>
        <taxon>malvids</taxon>
        <taxon>Malvales</taxon>
        <taxon>Malvaceae</taxon>
        <taxon>Byttnerioideae</taxon>
        <taxon>Theobroma</taxon>
    </lineage>
</organism>
<dbReference type="HOGENOM" id="CLU_057946_1_2_1"/>
<protein>
    <submittedName>
        <fullName evidence="3">RPM1 interacting protein 4, putative</fullName>
    </submittedName>
</protein>
<dbReference type="OMA" id="LSKYCCC"/>
<feature type="compositionally biased region" description="Basic and acidic residues" evidence="1">
    <location>
        <begin position="185"/>
        <end position="195"/>
    </location>
</feature>
<evidence type="ECO:0000313" key="3">
    <source>
        <dbReference type="EMBL" id="EOY28846.1"/>
    </source>
</evidence>
<evidence type="ECO:0000256" key="1">
    <source>
        <dbReference type="SAM" id="MobiDB-lite"/>
    </source>
</evidence>
<feature type="compositionally biased region" description="Polar residues" evidence="1">
    <location>
        <begin position="158"/>
        <end position="170"/>
    </location>
</feature>
<feature type="domain" description="RIN4 pathogenic type III effector avirulence factor Avr cleavage site" evidence="2">
    <location>
        <begin position="74"/>
        <end position="101"/>
    </location>
</feature>
<dbReference type="InterPro" id="IPR008700">
    <property type="entry name" value="TypeIII_avirulence_cleave"/>
</dbReference>
<feature type="compositionally biased region" description="Low complexity" evidence="1">
    <location>
        <begin position="214"/>
        <end position="223"/>
    </location>
</feature>
<reference evidence="3 4" key="1">
    <citation type="journal article" date="2013" name="Genome Biol.">
        <title>The genome sequence of the most widely cultivated cacao type and its use to identify candidate genes regulating pod color.</title>
        <authorList>
            <person name="Motamayor J.C."/>
            <person name="Mockaitis K."/>
            <person name="Schmutz J."/>
            <person name="Haiminen N."/>
            <person name="Iii D.L."/>
            <person name="Cornejo O."/>
            <person name="Findley S.D."/>
            <person name="Zheng P."/>
            <person name="Utro F."/>
            <person name="Royaert S."/>
            <person name="Saski C."/>
            <person name="Jenkins J."/>
            <person name="Podicheti R."/>
            <person name="Zhao M."/>
            <person name="Scheffler B.E."/>
            <person name="Stack J.C."/>
            <person name="Feltus F.A."/>
            <person name="Mustiga G.M."/>
            <person name="Amores F."/>
            <person name="Phillips W."/>
            <person name="Marelli J.P."/>
            <person name="May G.D."/>
            <person name="Shapiro H."/>
            <person name="Ma J."/>
            <person name="Bustamante C.D."/>
            <person name="Schnell R.J."/>
            <person name="Main D."/>
            <person name="Gilbert D."/>
            <person name="Parida L."/>
            <person name="Kuhn D.N."/>
        </authorList>
    </citation>
    <scope>NUCLEOTIDE SEQUENCE [LARGE SCALE GENOMIC DNA]</scope>
    <source>
        <strain evidence="4">cv. Matina 1-6</strain>
    </source>
</reference>
<keyword evidence="4" id="KW-1185">Reference proteome</keyword>
<name>A0A061GGZ7_THECC</name>
<dbReference type="PANTHER" id="PTHR33159">
    <property type="entry name" value="RPM1-INTERACTING PROTEIN 4 (RIN4) FAMILY PROTEIN"/>
    <property type="match status" value="1"/>
</dbReference>
<evidence type="ECO:0000313" key="4">
    <source>
        <dbReference type="Proteomes" id="UP000026915"/>
    </source>
</evidence>
<dbReference type="eggNOG" id="ENOG502S4Z0">
    <property type="taxonomic scope" value="Eukaryota"/>
</dbReference>
<dbReference type="InParanoid" id="A0A061GGZ7"/>
<feature type="compositionally biased region" description="Polar residues" evidence="1">
    <location>
        <begin position="224"/>
        <end position="236"/>
    </location>
</feature>
<feature type="region of interest" description="Disordered" evidence="1">
    <location>
        <begin position="129"/>
        <end position="262"/>
    </location>
</feature>
<sequence>MISLSRVFSSSCPILEDVEMVEKLLQPSDFAVEDVMAEVVYLFVSDDKAESGERENLCLVFRQGKMDMSHVQLRSHVPKFGDWDNDNLPYTAYFENARKERAGIRMNPNDPEENPEAFMYTGGGLESNCDCQPVQVPPAAGSQKSIPADKNHNDGHSRQNAPNRNGSYDYQKSVRSHRSMASESGSEKSNSDHSLLRFSHRRANSGQKKGRVGGSSFSSSVSGQFTHRNGSYQSDNNRQHRRTASIPKFGEWDETDPTSGEGYTAIFNQVKAEKQSPTSKFPTVPPQQSNYSDCYHSKPRTPSFCSKVCCCLFSRGSD</sequence>
<proteinExistence type="predicted"/>
<gene>
    <name evidence="3" type="ORF">TCM_030331</name>
</gene>
<feature type="region of interest" description="Disordered" evidence="1">
    <location>
        <begin position="272"/>
        <end position="291"/>
    </location>
</feature>
<dbReference type="Proteomes" id="UP000026915">
    <property type="component" value="Chromosome 6"/>
</dbReference>
<dbReference type="PANTHER" id="PTHR33159:SF49">
    <property type="entry name" value="RPM1-INTERACTING PROTEIN 4"/>
    <property type="match status" value="1"/>
</dbReference>
<dbReference type="GO" id="GO:0005886">
    <property type="term" value="C:plasma membrane"/>
    <property type="evidence" value="ECO:0000318"/>
    <property type="project" value="GO_Central"/>
</dbReference>
<feature type="compositionally biased region" description="Basic and acidic residues" evidence="1">
    <location>
        <begin position="147"/>
        <end position="157"/>
    </location>
</feature>